<keyword evidence="4" id="KW-0238">DNA-binding</keyword>
<gene>
    <name evidence="8" type="ORF">HKI87_07g49240</name>
    <name evidence="9" type="ORF">HKI87_07g49290</name>
</gene>
<name>A0AAX4PBJ8_9CHLO</name>
<keyword evidence="10" id="KW-1185">Reference proteome</keyword>
<accession>A0AAX4PBJ8</accession>
<protein>
    <submittedName>
        <fullName evidence="9">RWP-RK domain-containing protein</fullName>
    </submittedName>
</protein>
<keyword evidence="6" id="KW-0539">Nucleus</keyword>
<evidence type="ECO:0000313" key="10">
    <source>
        <dbReference type="Proteomes" id="UP001472866"/>
    </source>
</evidence>
<dbReference type="Pfam" id="PF02042">
    <property type="entry name" value="RWP-RK"/>
    <property type="match status" value="1"/>
</dbReference>
<organism evidence="9 10">
    <name type="scientific">Chloropicon roscoffensis</name>
    <dbReference type="NCBI Taxonomy" id="1461544"/>
    <lineage>
        <taxon>Eukaryota</taxon>
        <taxon>Viridiplantae</taxon>
        <taxon>Chlorophyta</taxon>
        <taxon>Chloropicophyceae</taxon>
        <taxon>Chloropicales</taxon>
        <taxon>Chloropicaceae</taxon>
        <taxon>Chloropicon</taxon>
    </lineage>
</organism>
<dbReference type="GO" id="GO:0003700">
    <property type="term" value="F:DNA-binding transcription factor activity"/>
    <property type="evidence" value="ECO:0007669"/>
    <property type="project" value="InterPro"/>
</dbReference>
<evidence type="ECO:0000256" key="1">
    <source>
        <dbReference type="ARBA" id="ARBA00004049"/>
    </source>
</evidence>
<evidence type="ECO:0000313" key="9">
    <source>
        <dbReference type="EMBL" id="WZN63381.1"/>
    </source>
</evidence>
<evidence type="ECO:0000256" key="4">
    <source>
        <dbReference type="ARBA" id="ARBA00023125"/>
    </source>
</evidence>
<evidence type="ECO:0000259" key="7">
    <source>
        <dbReference type="PROSITE" id="PS51519"/>
    </source>
</evidence>
<dbReference type="PANTHER" id="PTHR46373:SF2">
    <property type="entry name" value="RWP-RK DOMAIN-CONTAINING PROTEIN"/>
    <property type="match status" value="1"/>
</dbReference>
<evidence type="ECO:0000256" key="3">
    <source>
        <dbReference type="ARBA" id="ARBA00023054"/>
    </source>
</evidence>
<dbReference type="InterPro" id="IPR003035">
    <property type="entry name" value="RWP-RK_dom"/>
</dbReference>
<keyword evidence="3" id="KW-0175">Coiled coil</keyword>
<dbReference type="GO" id="GO:0003677">
    <property type="term" value="F:DNA binding"/>
    <property type="evidence" value="ECO:0007669"/>
    <property type="project" value="UniProtKB-KW"/>
</dbReference>
<dbReference type="AlphaFoldDB" id="A0AAX4PBJ8"/>
<dbReference type="Proteomes" id="UP001472866">
    <property type="component" value="Chromosome 07"/>
</dbReference>
<evidence type="ECO:0000256" key="6">
    <source>
        <dbReference type="ARBA" id="ARBA00023242"/>
    </source>
</evidence>
<evidence type="ECO:0000256" key="2">
    <source>
        <dbReference type="ARBA" id="ARBA00023015"/>
    </source>
</evidence>
<evidence type="ECO:0000313" key="8">
    <source>
        <dbReference type="EMBL" id="WZN63376.1"/>
    </source>
</evidence>
<dbReference type="PANTHER" id="PTHR46373">
    <property type="entry name" value="PROTEIN RKD4"/>
    <property type="match status" value="1"/>
</dbReference>
<keyword evidence="5" id="KW-0804">Transcription</keyword>
<dbReference type="EMBL" id="CP151507">
    <property type="protein sequence ID" value="WZN63381.1"/>
    <property type="molecule type" value="Genomic_DNA"/>
</dbReference>
<comment type="function">
    <text evidence="1">Putative transcription factor.</text>
</comment>
<evidence type="ECO:0000256" key="5">
    <source>
        <dbReference type="ARBA" id="ARBA00023163"/>
    </source>
</evidence>
<feature type="domain" description="RWP-RK" evidence="7">
    <location>
        <begin position="45"/>
        <end position="126"/>
    </location>
</feature>
<proteinExistence type="predicted"/>
<dbReference type="EMBL" id="CP151507">
    <property type="protein sequence ID" value="WZN63376.1"/>
    <property type="molecule type" value="Genomic_DNA"/>
</dbReference>
<dbReference type="InterPro" id="IPR044607">
    <property type="entry name" value="RKD-like"/>
</dbReference>
<keyword evidence="2" id="KW-0805">Transcription regulation</keyword>
<dbReference type="PROSITE" id="PS51519">
    <property type="entry name" value="RWP_RK"/>
    <property type="match status" value="1"/>
</dbReference>
<reference evidence="9 10" key="1">
    <citation type="submission" date="2024-03" db="EMBL/GenBank/DDBJ databases">
        <title>Complete genome sequence of the green alga Chloropicon roscoffensis RCC1871.</title>
        <authorList>
            <person name="Lemieux C."/>
            <person name="Pombert J.-F."/>
            <person name="Otis C."/>
            <person name="Turmel M."/>
        </authorList>
    </citation>
    <scope>NUCLEOTIDE SEQUENCE [LARGE SCALE GENOMIC DNA]</scope>
    <source>
        <strain evidence="9 10">RCC1871</strain>
    </source>
</reference>
<sequence length="221" mass="24190">MLETENIVSPSLGHCPSKVHKRRGKKVLSSATYTEPSRTLFRHLLKCSPSFQGRPKFLIDMKYLRQVFHLPFEKACEHLGIGTTTLKRICREKSIRRWPYRGLKSASKKTMTINSNGQVPGCFEDMVGQVVTQGDALGETLTPGFCSTGMSGLVQNVTALSGEVIQTNAGEAGTFEKLQGTHCSGILSLTCDLSVSNLDDTDDILRMFEEAVAGGRTSCRA</sequence>